<feature type="compositionally biased region" description="Polar residues" evidence="1">
    <location>
        <begin position="617"/>
        <end position="635"/>
    </location>
</feature>
<feature type="region of interest" description="Disordered" evidence="1">
    <location>
        <begin position="688"/>
        <end position="724"/>
    </location>
</feature>
<accession>A0A8S4MZI2</accession>
<evidence type="ECO:0000313" key="2">
    <source>
        <dbReference type="EMBL" id="CAH1774276.1"/>
    </source>
</evidence>
<feature type="region of interest" description="Disordered" evidence="1">
    <location>
        <begin position="648"/>
        <end position="676"/>
    </location>
</feature>
<feature type="region of interest" description="Disordered" evidence="1">
    <location>
        <begin position="498"/>
        <end position="517"/>
    </location>
</feature>
<feature type="region of interest" description="Disordered" evidence="1">
    <location>
        <begin position="592"/>
        <end position="635"/>
    </location>
</feature>
<reference evidence="2" key="1">
    <citation type="submission" date="2022-03" db="EMBL/GenBank/DDBJ databases">
        <authorList>
            <person name="Martin C."/>
        </authorList>
    </citation>
    <scope>NUCLEOTIDE SEQUENCE</scope>
</reference>
<proteinExistence type="predicted"/>
<feature type="region of interest" description="Disordered" evidence="1">
    <location>
        <begin position="468"/>
        <end position="487"/>
    </location>
</feature>
<comment type="caution">
    <text evidence="2">The sequence shown here is derived from an EMBL/GenBank/DDBJ whole genome shotgun (WGS) entry which is preliminary data.</text>
</comment>
<gene>
    <name evidence="2" type="ORF">OFUS_LOCUS1773</name>
</gene>
<keyword evidence="3" id="KW-1185">Reference proteome</keyword>
<dbReference type="EMBL" id="CAIIXF020000001">
    <property type="protein sequence ID" value="CAH1774276.1"/>
    <property type="molecule type" value="Genomic_DNA"/>
</dbReference>
<sequence length="877" mass="98269">MDNQVDNHIEKLLRNNVGHGERGETKLIEILNVAINSIAQLEQKVDAIAYQLDTISPVSTPIGNIHLHQPYHSTPNSTDSNHDNIDANLITPIIINDVTPNFTTKTRNASYEHAVEDYGNRSDSIYPSGISYSVDKTPPVQSDQFNQRRESLINVIKNLVTLEEKVEGLYRKSSVVEIAENPKEAAEFAGETIEENQVDVALDGALYAINDRGTVNTKSGAQNTPTMTISEIQNDIAGVKEEMRMPPGIPETTYQTELLLTIGATMTEQSNQTHKSIVYYKDVEDVKDELKSFQTSMDNQNNKGNIKTVRYLSETFNDIDDVKNEIQASNVQQDSTNDKSHPKDTNRLFSLGEHELPSYIKHEIGGALLSQMALNELEMSQSGPPMRVLRYATPDEPWEDSVTSDPQMIDHTRIRTNSETGDHMGINAMKEIKPIPVTEFMIKAQAPKTVRSDEPSITNVTNFWISPHASDEEDLPAGKTKPPPLPDKIVIETGRYRTVPNDLPNTTSPTPDKTDQKLHNMGKIDTKLNKPSKPLPPYRPIFRVIPAAKGPERFGPAKAKPYDNTEYEVLVDSVPEPNKAEPKTGLVVLETHPAPKKKEHSLKDSNRPPTPLRLFDTNATRTHSNNTDISDNVFSSPLTVQHIDFDDEHDDDTKQQGDDNTTWDNPEYRRNNWTKNINPLFNEIPIITPEPFKETGPDATDSTQQDNDQQQVDTADEHAPQHVDIPKDVAKKIKDGKGSVRHNTPSPRAKALDLLSKQKQYKDNFYDKQIPYTADSGDYKAVTFNRAQFRANWLDTNTQNENTKKNINGDIQGKAFVVTGRNTTESEVDKTHSSYTHAEIPFIKDKESKLKAKLLCCAECRSEAIVSLMQDGEATLV</sequence>
<dbReference type="AlphaFoldDB" id="A0A8S4MZI2"/>
<evidence type="ECO:0000256" key="1">
    <source>
        <dbReference type="SAM" id="MobiDB-lite"/>
    </source>
</evidence>
<protein>
    <submittedName>
        <fullName evidence="2">Uncharacterized protein</fullName>
    </submittedName>
</protein>
<evidence type="ECO:0000313" key="3">
    <source>
        <dbReference type="Proteomes" id="UP000749559"/>
    </source>
</evidence>
<feature type="compositionally biased region" description="Low complexity" evidence="1">
    <location>
        <begin position="698"/>
        <end position="713"/>
    </location>
</feature>
<organism evidence="2 3">
    <name type="scientific">Owenia fusiformis</name>
    <name type="common">Polychaete worm</name>
    <dbReference type="NCBI Taxonomy" id="6347"/>
    <lineage>
        <taxon>Eukaryota</taxon>
        <taxon>Metazoa</taxon>
        <taxon>Spiralia</taxon>
        <taxon>Lophotrochozoa</taxon>
        <taxon>Annelida</taxon>
        <taxon>Polychaeta</taxon>
        <taxon>Sedentaria</taxon>
        <taxon>Canalipalpata</taxon>
        <taxon>Sabellida</taxon>
        <taxon>Oweniida</taxon>
        <taxon>Oweniidae</taxon>
        <taxon>Owenia</taxon>
    </lineage>
</organism>
<feature type="compositionally biased region" description="Basic and acidic residues" evidence="1">
    <location>
        <begin position="715"/>
        <end position="724"/>
    </location>
</feature>
<name>A0A8S4MZI2_OWEFU</name>
<dbReference type="Proteomes" id="UP000749559">
    <property type="component" value="Unassembled WGS sequence"/>
</dbReference>